<evidence type="ECO:0000313" key="4">
    <source>
        <dbReference type="EMBL" id="TPG30297.1"/>
    </source>
</evidence>
<sequence length="174" mass="18773">MNIFRTSLFAAATAVLLSACAGNPSATQAVASGQPARPAGGHGTDAFLGSYDTHRDGVVTRAEFDAIRVQRFRSADKNGDGVLSEDEYVAEFEGRLKRQYFDEGRQPDKAYENSIKQAHVRYGIVNRARDGKFTATEDAAIADKTFKGLDTNNDGSVSKADPQRPPQARGDSVD</sequence>
<feature type="domain" description="EF-hand" evidence="3">
    <location>
        <begin position="63"/>
        <end position="98"/>
    </location>
</feature>
<dbReference type="OrthoDB" id="6706523at2"/>
<protein>
    <recommendedName>
        <fullName evidence="3">EF-hand domain-containing protein</fullName>
    </recommendedName>
</protein>
<dbReference type="AlphaFoldDB" id="A0A502DYA2"/>
<dbReference type="SUPFAM" id="SSF47473">
    <property type="entry name" value="EF-hand"/>
    <property type="match status" value="1"/>
</dbReference>
<evidence type="ECO:0000256" key="2">
    <source>
        <dbReference type="SAM" id="SignalP"/>
    </source>
</evidence>
<proteinExistence type="predicted"/>
<organism evidence="4 5">
    <name type="scientific">Variovorax guangxiensis</name>
    <dbReference type="NCBI Taxonomy" id="1775474"/>
    <lineage>
        <taxon>Bacteria</taxon>
        <taxon>Pseudomonadati</taxon>
        <taxon>Pseudomonadota</taxon>
        <taxon>Betaproteobacteria</taxon>
        <taxon>Burkholderiales</taxon>
        <taxon>Comamonadaceae</taxon>
        <taxon>Variovorax</taxon>
    </lineage>
</organism>
<reference evidence="4 5" key="1">
    <citation type="journal article" date="2019" name="Environ. Microbiol.">
        <title>Species interactions and distinct microbial communities in high Arctic permafrost affected cryosols are associated with the CH4 and CO2 gas fluxes.</title>
        <authorList>
            <person name="Altshuler I."/>
            <person name="Hamel J."/>
            <person name="Turney S."/>
            <person name="Magnuson E."/>
            <person name="Levesque R."/>
            <person name="Greer C."/>
            <person name="Whyte L.G."/>
        </authorList>
    </citation>
    <scope>NUCLEOTIDE SEQUENCE [LARGE SCALE GENOMIC DNA]</scope>
    <source>
        <strain evidence="4 5">S06.C</strain>
    </source>
</reference>
<comment type="caution">
    <text evidence="4">The sequence shown here is derived from an EMBL/GenBank/DDBJ whole genome shotgun (WGS) entry which is preliminary data.</text>
</comment>
<dbReference type="InterPro" id="IPR011992">
    <property type="entry name" value="EF-hand-dom_pair"/>
</dbReference>
<feature type="region of interest" description="Disordered" evidence="1">
    <location>
        <begin position="144"/>
        <end position="174"/>
    </location>
</feature>
<evidence type="ECO:0000259" key="3">
    <source>
        <dbReference type="PROSITE" id="PS50222"/>
    </source>
</evidence>
<dbReference type="InterPro" id="IPR018247">
    <property type="entry name" value="EF_Hand_1_Ca_BS"/>
</dbReference>
<evidence type="ECO:0000313" key="5">
    <source>
        <dbReference type="Proteomes" id="UP000319212"/>
    </source>
</evidence>
<keyword evidence="2" id="KW-0732">Signal</keyword>
<name>A0A502DYA2_9BURK</name>
<dbReference type="Gene3D" id="1.10.238.10">
    <property type="entry name" value="EF-hand"/>
    <property type="match status" value="1"/>
</dbReference>
<accession>A0A502DYA2</accession>
<dbReference type="InterPro" id="IPR002048">
    <property type="entry name" value="EF_hand_dom"/>
</dbReference>
<dbReference type="GO" id="GO:0005509">
    <property type="term" value="F:calcium ion binding"/>
    <property type="evidence" value="ECO:0007669"/>
    <property type="project" value="InterPro"/>
</dbReference>
<feature type="chain" id="PRO_5021377641" description="EF-hand domain-containing protein" evidence="2">
    <location>
        <begin position="22"/>
        <end position="174"/>
    </location>
</feature>
<gene>
    <name evidence="4" type="ORF">EAH82_02040</name>
</gene>
<dbReference type="PROSITE" id="PS50222">
    <property type="entry name" value="EF_HAND_2"/>
    <property type="match status" value="1"/>
</dbReference>
<dbReference type="EMBL" id="RCZI01000001">
    <property type="protein sequence ID" value="TPG30297.1"/>
    <property type="molecule type" value="Genomic_DNA"/>
</dbReference>
<dbReference type="Pfam" id="PF13202">
    <property type="entry name" value="EF-hand_5"/>
    <property type="match status" value="2"/>
</dbReference>
<dbReference type="PROSITE" id="PS51257">
    <property type="entry name" value="PROKAR_LIPOPROTEIN"/>
    <property type="match status" value="1"/>
</dbReference>
<evidence type="ECO:0000256" key="1">
    <source>
        <dbReference type="SAM" id="MobiDB-lite"/>
    </source>
</evidence>
<dbReference type="Proteomes" id="UP000319212">
    <property type="component" value="Unassembled WGS sequence"/>
</dbReference>
<dbReference type="RefSeq" id="WP_140838184.1">
    <property type="nucleotide sequence ID" value="NZ_RCZI01000001.1"/>
</dbReference>
<dbReference type="PROSITE" id="PS00018">
    <property type="entry name" value="EF_HAND_1"/>
    <property type="match status" value="1"/>
</dbReference>
<feature type="signal peptide" evidence="2">
    <location>
        <begin position="1"/>
        <end position="21"/>
    </location>
</feature>